<keyword evidence="9 13" id="KW-0472">Membrane</keyword>
<dbReference type="AlphaFoldDB" id="A0A9R0EW94"/>
<sequence>MDNFWRLLRTYCLNSTIVGLKYFYIYPDILSRCFWTVNMISVLAMSFSITYFLYNRFEEMPTRVAIENQFEPIKNLPYPAITLCTPNQVTISSLEYFKTTLIEGNKTDLESYLPLVLGFYEYINITDQTRNHLKNFQDLLEKNRYTVPELLGRVPQLCAKFLKRCYLERKVYNCTDLFKPILTARGYCCTFNNNYMFNRKMNVKDQNFVNRTVKATGFINALIVVTDYEMEDSMLGTLLNAGAVPVMYTDYTEFPSDDELSYIESYGESFHTITATYTYCSDEVKSLPVRSRNCFFHDEHRLDHFWSYHNSDCDHLCYANAVKSACRCIPAYIPHSGRNNVCKLVDIPCIIDVKWNMSKWLTPEKCNCLRDCESRRYRGEMILGNFKAISYTLKNPYEGLVLSKSTSAFHFFFTNPVYLKQKQETVMSIISLASNLGGVFGLSMGFSCISLLEILFYIYLGLKNYVKNKLAKVFMKISNHYNTN</sequence>
<dbReference type="OrthoDB" id="6502088at2759"/>
<dbReference type="GO" id="GO:0015280">
    <property type="term" value="F:ligand-gated sodium channel activity"/>
    <property type="evidence" value="ECO:0007669"/>
    <property type="project" value="TreeGrafter"/>
</dbReference>
<keyword evidence="4 12" id="KW-0894">Sodium channel</keyword>
<evidence type="ECO:0000256" key="6">
    <source>
        <dbReference type="ARBA" id="ARBA00022989"/>
    </source>
</evidence>
<dbReference type="Gene3D" id="1.10.287.770">
    <property type="entry name" value="YojJ-like"/>
    <property type="match status" value="1"/>
</dbReference>
<dbReference type="Proteomes" id="UP000829999">
    <property type="component" value="Chromosome 8"/>
</dbReference>
<keyword evidence="6 13" id="KW-1133">Transmembrane helix</keyword>
<dbReference type="Gene3D" id="1.10.287.820">
    <property type="entry name" value="Acid-sensing ion channel domain"/>
    <property type="match status" value="1"/>
</dbReference>
<dbReference type="PANTHER" id="PTHR11690:SF288">
    <property type="entry name" value="AMILORIDE-SENSITIVE NA+ CHANNEL-RELATED"/>
    <property type="match status" value="1"/>
</dbReference>
<evidence type="ECO:0000256" key="8">
    <source>
        <dbReference type="ARBA" id="ARBA00023065"/>
    </source>
</evidence>
<evidence type="ECO:0000256" key="1">
    <source>
        <dbReference type="ARBA" id="ARBA00004141"/>
    </source>
</evidence>
<evidence type="ECO:0000256" key="9">
    <source>
        <dbReference type="ARBA" id="ARBA00023136"/>
    </source>
</evidence>
<feature type="transmembrane region" description="Helical" evidence="13">
    <location>
        <begin position="33"/>
        <end position="54"/>
    </location>
</feature>
<evidence type="ECO:0000256" key="10">
    <source>
        <dbReference type="ARBA" id="ARBA00023201"/>
    </source>
</evidence>
<evidence type="ECO:0000256" key="3">
    <source>
        <dbReference type="ARBA" id="ARBA00022448"/>
    </source>
</evidence>
<dbReference type="Pfam" id="PF00858">
    <property type="entry name" value="ASC"/>
    <property type="match status" value="1"/>
</dbReference>
<keyword evidence="3 12" id="KW-0813">Transport</keyword>
<dbReference type="InterPro" id="IPR001873">
    <property type="entry name" value="ENaC"/>
</dbReference>
<gene>
    <name evidence="15" type="primary">LOC118275768</name>
</gene>
<keyword evidence="8 12" id="KW-0406">Ion transport</keyword>
<keyword evidence="5 12" id="KW-0812">Transmembrane</keyword>
<evidence type="ECO:0000256" key="7">
    <source>
        <dbReference type="ARBA" id="ARBA00023053"/>
    </source>
</evidence>
<reference evidence="15" key="1">
    <citation type="submission" date="2025-08" db="UniProtKB">
        <authorList>
            <consortium name="RefSeq"/>
        </authorList>
    </citation>
    <scope>IDENTIFICATION</scope>
    <source>
        <tissue evidence="15">Whole larval tissue</tissue>
    </source>
</reference>
<comment type="similarity">
    <text evidence="2 12">Belongs to the amiloride-sensitive sodium channel (TC 1.A.6) family.</text>
</comment>
<accession>A0A9R0EW94</accession>
<evidence type="ECO:0000256" key="4">
    <source>
        <dbReference type="ARBA" id="ARBA00022461"/>
    </source>
</evidence>
<organism evidence="14 15">
    <name type="scientific">Spodoptera frugiperda</name>
    <name type="common">Fall armyworm</name>
    <dbReference type="NCBI Taxonomy" id="7108"/>
    <lineage>
        <taxon>Eukaryota</taxon>
        <taxon>Metazoa</taxon>
        <taxon>Ecdysozoa</taxon>
        <taxon>Arthropoda</taxon>
        <taxon>Hexapoda</taxon>
        <taxon>Insecta</taxon>
        <taxon>Pterygota</taxon>
        <taxon>Neoptera</taxon>
        <taxon>Endopterygota</taxon>
        <taxon>Lepidoptera</taxon>
        <taxon>Glossata</taxon>
        <taxon>Ditrysia</taxon>
        <taxon>Noctuoidea</taxon>
        <taxon>Noctuidae</taxon>
        <taxon>Amphipyrinae</taxon>
        <taxon>Spodoptera</taxon>
    </lineage>
</organism>
<comment type="subcellular location">
    <subcellularLocation>
        <location evidence="1">Membrane</location>
        <topology evidence="1">Multi-pass membrane protein</topology>
    </subcellularLocation>
</comment>
<proteinExistence type="inferred from homology"/>
<name>A0A9R0EW94_SPOFR</name>
<keyword evidence="7" id="KW-0915">Sodium</keyword>
<evidence type="ECO:0000313" key="15">
    <source>
        <dbReference type="RefSeq" id="XP_050551608.1"/>
    </source>
</evidence>
<evidence type="ECO:0000256" key="11">
    <source>
        <dbReference type="ARBA" id="ARBA00023303"/>
    </source>
</evidence>
<evidence type="ECO:0000313" key="14">
    <source>
        <dbReference type="Proteomes" id="UP000829999"/>
    </source>
</evidence>
<keyword evidence="10 12" id="KW-0739">Sodium transport</keyword>
<evidence type="ECO:0000256" key="13">
    <source>
        <dbReference type="SAM" id="Phobius"/>
    </source>
</evidence>
<evidence type="ECO:0000256" key="2">
    <source>
        <dbReference type="ARBA" id="ARBA00007193"/>
    </source>
</evidence>
<dbReference type="GO" id="GO:0005886">
    <property type="term" value="C:plasma membrane"/>
    <property type="evidence" value="ECO:0007669"/>
    <property type="project" value="TreeGrafter"/>
</dbReference>
<dbReference type="PANTHER" id="PTHR11690">
    <property type="entry name" value="AMILORIDE-SENSITIVE SODIUM CHANNEL-RELATED"/>
    <property type="match status" value="1"/>
</dbReference>
<evidence type="ECO:0000256" key="5">
    <source>
        <dbReference type="ARBA" id="ARBA00022692"/>
    </source>
</evidence>
<keyword evidence="14" id="KW-1185">Reference proteome</keyword>
<keyword evidence="11 12" id="KW-0407">Ion channel</keyword>
<dbReference type="PRINTS" id="PR01078">
    <property type="entry name" value="AMINACHANNEL"/>
</dbReference>
<dbReference type="GeneID" id="118275768"/>
<dbReference type="RefSeq" id="XP_050551608.1">
    <property type="nucleotide sequence ID" value="XM_050695651.1"/>
</dbReference>
<evidence type="ECO:0000256" key="12">
    <source>
        <dbReference type="RuleBase" id="RU000679"/>
    </source>
</evidence>
<protein>
    <submittedName>
        <fullName evidence="15">Sodium channel protein Nach</fullName>
    </submittedName>
</protein>
<feature type="transmembrane region" description="Helical" evidence="13">
    <location>
        <begin position="436"/>
        <end position="460"/>
    </location>
</feature>